<dbReference type="AlphaFoldDB" id="A0A841ACD0"/>
<evidence type="ECO:0000313" key="3">
    <source>
        <dbReference type="Proteomes" id="UP000588158"/>
    </source>
</evidence>
<dbReference type="SUPFAM" id="SSF56112">
    <property type="entry name" value="Protein kinase-like (PK-like)"/>
    <property type="match status" value="1"/>
</dbReference>
<dbReference type="RefSeq" id="WP_184324530.1">
    <property type="nucleotide sequence ID" value="NZ_JACHLZ010000001.1"/>
</dbReference>
<organism evidence="2 3">
    <name type="scientific">Brachybacterium aquaticum</name>
    <dbReference type="NCBI Taxonomy" id="1432564"/>
    <lineage>
        <taxon>Bacteria</taxon>
        <taxon>Bacillati</taxon>
        <taxon>Actinomycetota</taxon>
        <taxon>Actinomycetes</taxon>
        <taxon>Micrococcales</taxon>
        <taxon>Dermabacteraceae</taxon>
        <taxon>Brachybacterium</taxon>
    </lineage>
</organism>
<keyword evidence="2" id="KW-0418">Kinase</keyword>
<evidence type="ECO:0000313" key="2">
    <source>
        <dbReference type="EMBL" id="MBB5830995.1"/>
    </source>
</evidence>
<dbReference type="InterPro" id="IPR051678">
    <property type="entry name" value="AGP_Transferase"/>
</dbReference>
<keyword evidence="2" id="KW-0808">Transferase</keyword>
<gene>
    <name evidence="2" type="ORF">HNR70_000808</name>
</gene>
<sequence>MTGVPRVTASPPPADLPVDLRQVELLCARLRPEDGVELERIVWAIGKRPRGEGWDNVLWPIGALEGKQLVLRIARRSSSRALLGREVTVLRRLRGLGTTLSMELPRVVATGPDAMVVEWIDGRVAADAEESVRVQTARDLAVMLATVHSGPAPDVGHNPVRGVPLADRAEAFDEDLARAELSSRRADLAAARWRRGMEADPWEGRGLLLHGDPHPGNLVVPLPGVHGVPALIDWGDTTRGDPASDLGALLLHDPSPALLEEYREHAAWTGIDDDAVWEALTARAWAWGARMALSMILAYPPQHGLGRAGDRLLGTDVEAGSAGEPSTR</sequence>
<evidence type="ECO:0000259" key="1">
    <source>
        <dbReference type="Pfam" id="PF01636"/>
    </source>
</evidence>
<keyword evidence="3" id="KW-1185">Reference proteome</keyword>
<accession>A0A841ACD0</accession>
<feature type="domain" description="Aminoglycoside phosphotransferase" evidence="1">
    <location>
        <begin position="48"/>
        <end position="267"/>
    </location>
</feature>
<dbReference type="Gene3D" id="3.90.1200.10">
    <property type="match status" value="1"/>
</dbReference>
<dbReference type="EMBL" id="JACHLZ010000001">
    <property type="protein sequence ID" value="MBB5830995.1"/>
    <property type="molecule type" value="Genomic_DNA"/>
</dbReference>
<name>A0A841ACD0_9MICO</name>
<proteinExistence type="predicted"/>
<dbReference type="Gene3D" id="3.30.200.20">
    <property type="entry name" value="Phosphorylase Kinase, domain 1"/>
    <property type="match status" value="1"/>
</dbReference>
<comment type="caution">
    <text evidence="2">The sequence shown here is derived from an EMBL/GenBank/DDBJ whole genome shotgun (WGS) entry which is preliminary data.</text>
</comment>
<dbReference type="Pfam" id="PF01636">
    <property type="entry name" value="APH"/>
    <property type="match status" value="1"/>
</dbReference>
<dbReference type="InterPro" id="IPR011009">
    <property type="entry name" value="Kinase-like_dom_sf"/>
</dbReference>
<dbReference type="GO" id="GO:0016301">
    <property type="term" value="F:kinase activity"/>
    <property type="evidence" value="ECO:0007669"/>
    <property type="project" value="UniProtKB-KW"/>
</dbReference>
<reference evidence="2 3" key="1">
    <citation type="submission" date="2020-08" db="EMBL/GenBank/DDBJ databases">
        <title>Sequencing the genomes of 1000 actinobacteria strains.</title>
        <authorList>
            <person name="Klenk H.-P."/>
        </authorList>
    </citation>
    <scope>NUCLEOTIDE SEQUENCE [LARGE SCALE GENOMIC DNA]</scope>
    <source>
        <strain evidence="2 3">DSM 28796</strain>
    </source>
</reference>
<dbReference type="PANTHER" id="PTHR21310">
    <property type="entry name" value="AMINOGLYCOSIDE PHOSPHOTRANSFERASE-RELATED-RELATED"/>
    <property type="match status" value="1"/>
</dbReference>
<protein>
    <submittedName>
        <fullName evidence="2">Aminoglycoside phosphotransferase (APT) family kinase protein</fullName>
    </submittedName>
</protein>
<dbReference type="PANTHER" id="PTHR21310:SF15">
    <property type="entry name" value="AMINOGLYCOSIDE PHOSPHOTRANSFERASE DOMAIN-CONTAINING PROTEIN"/>
    <property type="match status" value="1"/>
</dbReference>
<dbReference type="InterPro" id="IPR002575">
    <property type="entry name" value="Aminoglycoside_PTrfase"/>
</dbReference>
<dbReference type="Proteomes" id="UP000588158">
    <property type="component" value="Unassembled WGS sequence"/>
</dbReference>